<gene>
    <name evidence="5" type="ORF">L596_006860</name>
</gene>
<dbReference type="SMART" id="SM00254">
    <property type="entry name" value="ShKT"/>
    <property type="match status" value="2"/>
</dbReference>
<reference evidence="5" key="2">
    <citation type="journal article" date="2015" name="Genome Biol.">
        <title>Comparative genomics of Steinernema reveals deeply conserved gene regulatory networks.</title>
        <authorList>
            <person name="Dillman A.R."/>
            <person name="Macchietto M."/>
            <person name="Porter C.F."/>
            <person name="Rogers A."/>
            <person name="Williams B."/>
            <person name="Antoshechkin I."/>
            <person name="Lee M.M."/>
            <person name="Goodwin Z."/>
            <person name="Lu X."/>
            <person name="Lewis E.E."/>
            <person name="Goodrich-Blair H."/>
            <person name="Stock S.P."/>
            <person name="Adams B.J."/>
            <person name="Sternberg P.W."/>
            <person name="Mortazavi A."/>
        </authorList>
    </citation>
    <scope>NUCLEOTIDE SEQUENCE [LARGE SCALE GENOMIC DNA]</scope>
    <source>
        <strain evidence="5">ALL</strain>
    </source>
</reference>
<feature type="chain" id="PRO_5020204408" description="ShKT domain-containing protein" evidence="3">
    <location>
        <begin position="49"/>
        <end position="337"/>
    </location>
</feature>
<dbReference type="Pfam" id="PF01549">
    <property type="entry name" value="ShK"/>
    <property type="match status" value="2"/>
</dbReference>
<feature type="region of interest" description="Disordered" evidence="2">
    <location>
        <begin position="219"/>
        <end position="248"/>
    </location>
</feature>
<organism evidence="5">
    <name type="scientific">Steinernema carpocapsae</name>
    <name type="common">Entomopathogenic nematode</name>
    <dbReference type="NCBI Taxonomy" id="34508"/>
    <lineage>
        <taxon>Eukaryota</taxon>
        <taxon>Metazoa</taxon>
        <taxon>Ecdysozoa</taxon>
        <taxon>Nematoda</taxon>
        <taxon>Chromadorea</taxon>
        <taxon>Rhabditida</taxon>
        <taxon>Tylenchina</taxon>
        <taxon>Panagrolaimomorpha</taxon>
        <taxon>Strongyloidoidea</taxon>
        <taxon>Steinernematidae</taxon>
        <taxon>Steinernema</taxon>
    </lineage>
</organism>
<evidence type="ECO:0000256" key="3">
    <source>
        <dbReference type="SAM" id="SignalP"/>
    </source>
</evidence>
<dbReference type="PROSITE" id="PS51670">
    <property type="entry name" value="SHKT"/>
    <property type="match status" value="1"/>
</dbReference>
<keyword evidence="3" id="KW-0732">Signal</keyword>
<evidence type="ECO:0000259" key="4">
    <source>
        <dbReference type="PROSITE" id="PS51670"/>
    </source>
</evidence>
<dbReference type="AlphaFoldDB" id="A0A4U5P760"/>
<dbReference type="InterPro" id="IPR003582">
    <property type="entry name" value="ShKT_dom"/>
</dbReference>
<protein>
    <recommendedName>
        <fullName evidence="4">ShKT domain-containing protein</fullName>
    </recommendedName>
</protein>
<name>A0A4U5P760_STECR</name>
<accession>A0A4U5P760</accession>
<evidence type="ECO:0000256" key="1">
    <source>
        <dbReference type="PROSITE-ProRule" id="PRU01005"/>
    </source>
</evidence>
<reference evidence="5" key="1">
    <citation type="submission" date="2013-11" db="EMBL/GenBank/DDBJ databases">
        <authorList>
            <person name="Sternberg P."/>
            <person name="Dillman A."/>
            <person name="Macchietto M."/>
        </authorList>
    </citation>
    <scope>NUCLEOTIDE SEQUENCE</scope>
    <source>
        <strain evidence="5">ALL</strain>
    </source>
</reference>
<dbReference type="PANTHER" id="PTHR21724">
    <property type="entry name" value="SHKT DOMAIN-CONTAINING PROTEIN"/>
    <property type="match status" value="1"/>
</dbReference>
<comment type="caution">
    <text evidence="5">The sequence shown here is derived from an EMBL/GenBank/DDBJ whole genome shotgun (WGS) entry which is preliminary data.</text>
</comment>
<reference evidence="5" key="3">
    <citation type="journal article" date="2019" name="G3 (Bethesda)">
        <title>Hybrid Assembly of the Genome of the Entomopathogenic Nematode Steinernema carpocapsae Identifies the X-Chromosome.</title>
        <authorList>
            <person name="Serra L."/>
            <person name="Macchietto M."/>
            <person name="Macias-Munoz A."/>
            <person name="McGill C.J."/>
            <person name="Rodriguez I.M."/>
            <person name="Rodriguez B."/>
            <person name="Murad R."/>
            <person name="Mortazavi A."/>
        </authorList>
    </citation>
    <scope>NUCLEOTIDE SEQUENCE</scope>
    <source>
        <strain evidence="5">ALL</strain>
    </source>
</reference>
<sequence>MPRLHLSQHEAPIQVFLYKLAARPLSIIHPAMLRPLFFVFLLVGVANAGDCPGKPGYTKDSTKKCPTKKATECQGLTDPICVDTVCCVKSALSPRIRSAPASAKKEEQQCDTSKECTGDPDCATGITAPTGKTPKCEEDKKAAPKKHCCWMQEVAEPSAKPAPKKKGPPKPPGDFQCPNDGLFGQQCINSQCPDKTGTCYEGWCCYSREGQAVPVTTTTRIPSIAPQPQPSPSPPRRTTRRPSGNCRDHSPDCIGKDYLCQNKIYRDLMVHQCARTCNLCHLVGTVVLPPAPSPRKSLNCVDANLNCPMWVQNGFCSNSFYSTDIRRRMCGSSCGLC</sequence>
<evidence type="ECO:0000313" key="5">
    <source>
        <dbReference type="EMBL" id="TKR92149.1"/>
    </source>
</evidence>
<feature type="region of interest" description="Disordered" evidence="2">
    <location>
        <begin position="156"/>
        <end position="175"/>
    </location>
</feature>
<dbReference type="PANTHER" id="PTHR21724:SF109">
    <property type="entry name" value="SHKT DOMAIN-CONTAINING PROTEIN"/>
    <property type="match status" value="1"/>
</dbReference>
<feature type="domain" description="ShKT" evidence="4">
    <location>
        <begin position="300"/>
        <end position="337"/>
    </location>
</feature>
<proteinExistence type="predicted"/>
<comment type="caution">
    <text evidence="1">Lacks conserved residue(s) required for the propagation of feature annotation.</text>
</comment>
<feature type="signal peptide" evidence="3">
    <location>
        <begin position="1"/>
        <end position="48"/>
    </location>
</feature>
<dbReference type="Gene3D" id="1.10.10.1940">
    <property type="match status" value="2"/>
</dbReference>
<evidence type="ECO:0000256" key="2">
    <source>
        <dbReference type="SAM" id="MobiDB-lite"/>
    </source>
</evidence>
<feature type="compositionally biased region" description="Pro residues" evidence="2">
    <location>
        <begin position="225"/>
        <end position="235"/>
    </location>
</feature>
<dbReference type="OrthoDB" id="5855265at2759"/>
<dbReference type="EMBL" id="AZBU02000002">
    <property type="protein sequence ID" value="TKR92149.1"/>
    <property type="molecule type" value="Genomic_DNA"/>
</dbReference>